<keyword evidence="1" id="KW-0812">Transmembrane</keyword>
<feature type="non-terminal residue" evidence="2">
    <location>
        <position position="1"/>
    </location>
</feature>
<gene>
    <name evidence="2" type="ORF">g.150</name>
</gene>
<protein>
    <submittedName>
        <fullName evidence="2">Uncharacterized protein</fullName>
    </submittedName>
</protein>
<proteinExistence type="predicted"/>
<sequence length="158" mass="18616">LFGGVYKLACLALLFLTLFLFYNSIQCRRKNLYNTSNPELLADINTYTEEFCNFSRACLRNRSLTLHDRYTLYRQILELDSLVVGVTKIMFDSDGLSRANKIYKDVKVAMSSTRDILDSEVKKNMSYKLKEIKDQLFYLRLIKLKLQRRGIINKKYKL</sequence>
<keyword evidence="1" id="KW-0472">Membrane</keyword>
<keyword evidence="1" id="KW-1133">Transmembrane helix</keyword>
<reference evidence="2" key="1">
    <citation type="submission" date="2015-12" db="EMBL/GenBank/DDBJ databases">
        <title>De novo transcriptome assembly of four potential Pierce s Disease insect vectors from Arizona vineyards.</title>
        <authorList>
            <person name="Tassone E.E."/>
        </authorList>
    </citation>
    <scope>NUCLEOTIDE SEQUENCE</scope>
</reference>
<organism evidence="2">
    <name type="scientific">Clastoptera arizonana</name>
    <name type="common">Arizona spittle bug</name>
    <dbReference type="NCBI Taxonomy" id="38151"/>
    <lineage>
        <taxon>Eukaryota</taxon>
        <taxon>Metazoa</taxon>
        <taxon>Ecdysozoa</taxon>
        <taxon>Arthropoda</taxon>
        <taxon>Hexapoda</taxon>
        <taxon>Insecta</taxon>
        <taxon>Pterygota</taxon>
        <taxon>Neoptera</taxon>
        <taxon>Paraneoptera</taxon>
        <taxon>Hemiptera</taxon>
        <taxon>Auchenorrhyncha</taxon>
        <taxon>Cercopoidea</taxon>
        <taxon>Clastopteridae</taxon>
        <taxon>Clastoptera</taxon>
    </lineage>
</organism>
<feature type="transmembrane region" description="Helical" evidence="1">
    <location>
        <begin position="6"/>
        <end position="25"/>
    </location>
</feature>
<evidence type="ECO:0000256" key="1">
    <source>
        <dbReference type="SAM" id="Phobius"/>
    </source>
</evidence>
<dbReference type="EMBL" id="GEDC01008129">
    <property type="protein sequence ID" value="JAS29169.1"/>
    <property type="molecule type" value="Transcribed_RNA"/>
</dbReference>
<evidence type="ECO:0000313" key="2">
    <source>
        <dbReference type="EMBL" id="JAS29169.1"/>
    </source>
</evidence>
<dbReference type="AlphaFoldDB" id="A0A1B6DU55"/>
<name>A0A1B6DU55_9HEMI</name>
<accession>A0A1B6DU55</accession>